<evidence type="ECO:0000256" key="1">
    <source>
        <dbReference type="SAM" id="Phobius"/>
    </source>
</evidence>
<name>A0A1G2ATL5_9BACT</name>
<accession>A0A1G2ATL5</accession>
<feature type="transmembrane region" description="Helical" evidence="1">
    <location>
        <begin position="20"/>
        <end position="40"/>
    </location>
</feature>
<proteinExistence type="predicted"/>
<dbReference type="STRING" id="1798540.A3B74_00575"/>
<protein>
    <submittedName>
        <fullName evidence="2">Uncharacterized protein</fullName>
    </submittedName>
</protein>
<gene>
    <name evidence="2" type="ORF">A3B74_00575</name>
</gene>
<evidence type="ECO:0000313" key="3">
    <source>
        <dbReference type="Proteomes" id="UP000177165"/>
    </source>
</evidence>
<sequence>MKQLRTVQLHPTITFTRLFLTMVVFFSVLSLSASILLSFMTNNQEGYTSFSALVDTNSASAKNELKIGSNLPFESCRSLLNFKEKLLCVVQIIKEGREDDDSYPLYSVSLLDSLPGDGKCSVYAVNEKNQATGWCMNTQGHVRAVIWDDGRVKNLGLPRNELALGTIGYSINEQGDVVGHSQKRTEPILHAMTYIKGTMKAFRPFTFVEGDSVARDINEHNQIVGGGLLKIVDVEDLDEGFDEKKNIQHAFFFDNSSLGRGVVQDLGASDEMTSSYAYDLNNRGQIVGFTEVNIDDIYVRRATFWTENNHEMVIFDRREAISAMSEAFAINELNPPQVVGSMLVNQGGPYVSHGFLWQGDQMIDLETYGQCLISFANDISNNGLIVGIAYGYPCGEVPEEYKAVLWILNQNDFLVTDLNQLIQDDDWRLSVPVAVNDAHVIVGNGYYQGQLRPFMLIPNNQNQ</sequence>
<keyword evidence="1" id="KW-1133">Transmembrane helix</keyword>
<dbReference type="EMBL" id="MHKB01000009">
    <property type="protein sequence ID" value="OGY79327.1"/>
    <property type="molecule type" value="Genomic_DNA"/>
</dbReference>
<evidence type="ECO:0000313" key="2">
    <source>
        <dbReference type="EMBL" id="OGY79327.1"/>
    </source>
</evidence>
<dbReference type="AlphaFoldDB" id="A0A1G2ATL5"/>
<keyword evidence="1" id="KW-0472">Membrane</keyword>
<organism evidence="2 3">
    <name type="scientific">Candidatus Kerfeldbacteria bacterium RIFCSPHIGHO2_02_FULL_42_14</name>
    <dbReference type="NCBI Taxonomy" id="1798540"/>
    <lineage>
        <taxon>Bacteria</taxon>
        <taxon>Candidatus Kerfeldiibacteriota</taxon>
    </lineage>
</organism>
<dbReference type="Proteomes" id="UP000177165">
    <property type="component" value="Unassembled WGS sequence"/>
</dbReference>
<reference evidence="2 3" key="1">
    <citation type="journal article" date="2016" name="Nat. Commun.">
        <title>Thousands of microbial genomes shed light on interconnected biogeochemical processes in an aquifer system.</title>
        <authorList>
            <person name="Anantharaman K."/>
            <person name="Brown C.T."/>
            <person name="Hug L.A."/>
            <person name="Sharon I."/>
            <person name="Castelle C.J."/>
            <person name="Probst A.J."/>
            <person name="Thomas B.C."/>
            <person name="Singh A."/>
            <person name="Wilkins M.J."/>
            <person name="Karaoz U."/>
            <person name="Brodie E.L."/>
            <person name="Williams K.H."/>
            <person name="Hubbard S.S."/>
            <person name="Banfield J.F."/>
        </authorList>
    </citation>
    <scope>NUCLEOTIDE SEQUENCE [LARGE SCALE GENOMIC DNA]</scope>
</reference>
<comment type="caution">
    <text evidence="2">The sequence shown here is derived from an EMBL/GenBank/DDBJ whole genome shotgun (WGS) entry which is preliminary data.</text>
</comment>
<keyword evidence="1" id="KW-0812">Transmembrane</keyword>